<dbReference type="InterPro" id="IPR036361">
    <property type="entry name" value="SAP_dom_sf"/>
</dbReference>
<evidence type="ECO:0000256" key="1">
    <source>
        <dbReference type="SAM" id="MobiDB-lite"/>
    </source>
</evidence>
<evidence type="ECO:0000313" key="4">
    <source>
        <dbReference type="RefSeq" id="XP_040933340.1"/>
    </source>
</evidence>
<dbReference type="SUPFAM" id="SSF68906">
    <property type="entry name" value="SAP domain"/>
    <property type="match status" value="1"/>
</dbReference>
<dbReference type="SMART" id="SM00513">
    <property type="entry name" value="SAP"/>
    <property type="match status" value="1"/>
</dbReference>
<dbReference type="RefSeq" id="XP_040933340.1">
    <property type="nucleotide sequence ID" value="XM_041077406.1"/>
</dbReference>
<dbReference type="Proteomes" id="UP000818029">
    <property type="component" value="Chromosome A09"/>
</dbReference>
<feature type="domain" description="SAP" evidence="2">
    <location>
        <begin position="85"/>
        <end position="119"/>
    </location>
</feature>
<dbReference type="PROSITE" id="PS50800">
    <property type="entry name" value="SAP"/>
    <property type="match status" value="1"/>
</dbReference>
<dbReference type="InterPro" id="IPR003034">
    <property type="entry name" value="SAP_dom"/>
</dbReference>
<gene>
    <name evidence="4" type="primary">LOC121206461</name>
</gene>
<evidence type="ECO:0000313" key="3">
    <source>
        <dbReference type="Proteomes" id="UP000818029"/>
    </source>
</evidence>
<reference evidence="4" key="2">
    <citation type="submission" date="2025-08" db="UniProtKB">
        <authorList>
            <consortium name="RefSeq"/>
        </authorList>
    </citation>
    <scope>IDENTIFICATION</scope>
</reference>
<sequence length="123" mass="13428">MEMVAGQGAVSFNQIQRPMEDSSSHPFEHDQTAPGASKFLSDLPSRGHLSSPIISSNLGVMQVYICEHNTSPPEGSSSSVAEKDYHSFTVERLRALLKERGLSPKGKKDELIARLKCVNESAE</sequence>
<reference evidence="3" key="1">
    <citation type="journal article" date="2020" name="Nat. Genet.">
        <title>Genomic diversifications of five Gossypium allopolyploid species and their impact on cotton improvement.</title>
        <authorList>
            <person name="Chen Z.J."/>
            <person name="Sreedasyam A."/>
            <person name="Ando A."/>
            <person name="Song Q."/>
            <person name="De Santiago L.M."/>
            <person name="Hulse-Kemp A.M."/>
            <person name="Ding M."/>
            <person name="Ye W."/>
            <person name="Kirkbride R.C."/>
            <person name="Jenkins J."/>
            <person name="Plott C."/>
            <person name="Lovell J."/>
            <person name="Lin Y.M."/>
            <person name="Vaughn R."/>
            <person name="Liu B."/>
            <person name="Simpson S."/>
            <person name="Scheffler B.E."/>
            <person name="Wen L."/>
            <person name="Saski C.A."/>
            <person name="Grover C.E."/>
            <person name="Hu G."/>
            <person name="Conover J.L."/>
            <person name="Carlson J.W."/>
            <person name="Shu S."/>
            <person name="Boston L.B."/>
            <person name="Williams M."/>
            <person name="Peterson D.G."/>
            <person name="McGee K."/>
            <person name="Jones D.C."/>
            <person name="Wendel J.F."/>
            <person name="Stelly D.M."/>
            <person name="Grimwood J."/>
            <person name="Schmutz J."/>
        </authorList>
    </citation>
    <scope>NUCLEOTIDE SEQUENCE [LARGE SCALE GENOMIC DNA]</scope>
    <source>
        <strain evidence="3">cv. TM-1</strain>
    </source>
</reference>
<protein>
    <submittedName>
        <fullName evidence="4">Uncharacterized protein isoform X3</fullName>
    </submittedName>
</protein>
<keyword evidence="3" id="KW-1185">Reference proteome</keyword>
<feature type="compositionally biased region" description="Basic and acidic residues" evidence="1">
    <location>
        <begin position="18"/>
        <end position="31"/>
    </location>
</feature>
<proteinExistence type="predicted"/>
<accession>A0ABM2YS51</accession>
<feature type="region of interest" description="Disordered" evidence="1">
    <location>
        <begin position="1"/>
        <end position="44"/>
    </location>
</feature>
<evidence type="ECO:0000259" key="2">
    <source>
        <dbReference type="PROSITE" id="PS50800"/>
    </source>
</evidence>
<dbReference type="GeneID" id="121206461"/>
<dbReference type="Gene3D" id="1.10.720.30">
    <property type="entry name" value="SAP domain"/>
    <property type="match status" value="1"/>
</dbReference>
<organism evidence="3 4">
    <name type="scientific">Gossypium hirsutum</name>
    <name type="common">Upland cotton</name>
    <name type="synonym">Gossypium mexicanum</name>
    <dbReference type="NCBI Taxonomy" id="3635"/>
    <lineage>
        <taxon>Eukaryota</taxon>
        <taxon>Viridiplantae</taxon>
        <taxon>Streptophyta</taxon>
        <taxon>Embryophyta</taxon>
        <taxon>Tracheophyta</taxon>
        <taxon>Spermatophyta</taxon>
        <taxon>Magnoliopsida</taxon>
        <taxon>eudicotyledons</taxon>
        <taxon>Gunneridae</taxon>
        <taxon>Pentapetalae</taxon>
        <taxon>rosids</taxon>
        <taxon>malvids</taxon>
        <taxon>Malvales</taxon>
        <taxon>Malvaceae</taxon>
        <taxon>Malvoideae</taxon>
        <taxon>Gossypium</taxon>
    </lineage>
</organism>
<name>A0ABM2YS51_GOSHI</name>
<dbReference type="Pfam" id="PF02037">
    <property type="entry name" value="SAP"/>
    <property type="match status" value="1"/>
</dbReference>